<dbReference type="Proteomes" id="UP000006565">
    <property type="component" value="Chromosome"/>
</dbReference>
<organism evidence="2 3">
    <name type="scientific">Methanolacinia petrolearia (strain DSM 11571 / OCM 486 / SEBR 4847)</name>
    <name type="common">Methanoplanus petrolearius</name>
    <dbReference type="NCBI Taxonomy" id="679926"/>
    <lineage>
        <taxon>Archaea</taxon>
        <taxon>Methanobacteriati</taxon>
        <taxon>Methanobacteriota</taxon>
        <taxon>Stenosarchaea group</taxon>
        <taxon>Methanomicrobia</taxon>
        <taxon>Methanomicrobiales</taxon>
        <taxon>Methanomicrobiaceae</taxon>
        <taxon>Methanolacinia</taxon>
    </lineage>
</organism>
<evidence type="ECO:0008006" key="4">
    <source>
        <dbReference type="Google" id="ProtNLM"/>
    </source>
</evidence>
<keyword evidence="1" id="KW-0472">Membrane</keyword>
<protein>
    <recommendedName>
        <fullName evidence="4">Archaeal Type IV pilin N-terminal domain-containing protein</fullName>
    </recommendedName>
</protein>
<keyword evidence="1" id="KW-1133">Transmembrane helix</keyword>
<evidence type="ECO:0000313" key="3">
    <source>
        <dbReference type="Proteomes" id="UP000006565"/>
    </source>
</evidence>
<dbReference type="KEGG" id="mpi:Mpet_2217"/>
<dbReference type="HOGENOM" id="CLU_1040556_0_0_2"/>
<feature type="transmembrane region" description="Helical" evidence="1">
    <location>
        <begin position="12"/>
        <end position="34"/>
    </location>
</feature>
<dbReference type="OrthoDB" id="111461at2157"/>
<dbReference type="AlphaFoldDB" id="E1RKM6"/>
<proteinExistence type="predicted"/>
<sequence length="270" mass="29194" precursor="true">MKKDTERAVSTVVAMMLILAILATCVAVYTSTYVPGLKQQSEILHNKDVRYSFLRFSADVENIYSIGRPAQFSEPLILGGGDILLSASESGGRIDLANTTVGMLTIYENGIAIREIPVETVCVSYTPYFSSWELQGYRYENGTVWVTKDNTDKIAPASLSLNSVGDGTDNERKKIEDRLSYMAGTYEENAGSITMQIITMTLVSPDSVSGSGSAALSLDARNSGTPLYTHTFSDDGTIVMTGGSGFYRSFSVSTGDNLEIDCLEVEVSVV</sequence>
<dbReference type="EMBL" id="CP002117">
    <property type="protein sequence ID" value="ADN36965.1"/>
    <property type="molecule type" value="Genomic_DNA"/>
</dbReference>
<dbReference type="eggNOG" id="arCOG02911">
    <property type="taxonomic scope" value="Archaea"/>
</dbReference>
<name>E1RKM6_METP4</name>
<dbReference type="STRING" id="679926.Mpet_2217"/>
<evidence type="ECO:0000313" key="2">
    <source>
        <dbReference type="EMBL" id="ADN36965.1"/>
    </source>
</evidence>
<reference evidence="2 3" key="1">
    <citation type="journal article" date="2010" name="Stand. Genomic Sci.">
        <title>Complete genome sequence of Methanoplanus petrolearius type strain (SEBR 4847).</title>
        <authorList>
            <person name="Brambilla E."/>
            <person name="Djao O.D."/>
            <person name="Daligault H."/>
            <person name="Lapidus A."/>
            <person name="Lucas S."/>
            <person name="Hammon N."/>
            <person name="Nolan M."/>
            <person name="Tice H."/>
            <person name="Cheng J.F."/>
            <person name="Han C."/>
            <person name="Tapia R."/>
            <person name="Goodwin L."/>
            <person name="Pitluck S."/>
            <person name="Liolios K."/>
            <person name="Ivanova N."/>
            <person name="Mavromatis K."/>
            <person name="Mikhailova N."/>
            <person name="Pati A."/>
            <person name="Chen A."/>
            <person name="Palaniappan K."/>
            <person name="Land M."/>
            <person name="Hauser L."/>
            <person name="Chang Y.J."/>
            <person name="Jeffries C.D."/>
            <person name="Rohde M."/>
            <person name="Spring S."/>
            <person name="Sikorski J."/>
            <person name="Goker M."/>
            <person name="Woyke T."/>
            <person name="Bristow J."/>
            <person name="Eisen J.A."/>
            <person name="Markowitz V."/>
            <person name="Hugenholtz P."/>
            <person name="Kyrpides N.C."/>
            <person name="Klenk H.P."/>
        </authorList>
    </citation>
    <scope>NUCLEOTIDE SEQUENCE [LARGE SCALE GENOMIC DNA]</scope>
    <source>
        <strain evidence="3">DSM 11571 / OCM 486 / SEBR 4847</strain>
    </source>
</reference>
<keyword evidence="3" id="KW-1185">Reference proteome</keyword>
<gene>
    <name evidence="2" type="ordered locus">Mpet_2217</name>
</gene>
<accession>E1RKM6</accession>
<keyword evidence="1" id="KW-0812">Transmembrane</keyword>
<dbReference type="GeneID" id="9744702"/>
<dbReference type="RefSeq" id="WP_013330142.1">
    <property type="nucleotide sequence ID" value="NC_014507.1"/>
</dbReference>
<evidence type="ECO:0000256" key="1">
    <source>
        <dbReference type="SAM" id="Phobius"/>
    </source>
</evidence>